<evidence type="ECO:0000313" key="4">
    <source>
        <dbReference type="Proteomes" id="UP000712600"/>
    </source>
</evidence>
<dbReference type="PANTHER" id="PTHR31111:SF138">
    <property type="entry name" value="F-BOX ASSOCIATED DOMAIN-CONTAINING PROTEIN"/>
    <property type="match status" value="1"/>
</dbReference>
<evidence type="ECO:0000259" key="2">
    <source>
        <dbReference type="SMART" id="SM00256"/>
    </source>
</evidence>
<feature type="region of interest" description="Disordered" evidence="1">
    <location>
        <begin position="67"/>
        <end position="90"/>
    </location>
</feature>
<feature type="region of interest" description="Disordered" evidence="1">
    <location>
        <begin position="1"/>
        <end position="22"/>
    </location>
</feature>
<dbReference type="SUPFAM" id="SSF81383">
    <property type="entry name" value="F-box domain"/>
    <property type="match status" value="1"/>
</dbReference>
<accession>A0A8S9QHK4</accession>
<dbReference type="AlphaFoldDB" id="A0A8S9QHK4"/>
<organism evidence="3 4">
    <name type="scientific">Brassica cretica</name>
    <name type="common">Mustard</name>
    <dbReference type="NCBI Taxonomy" id="69181"/>
    <lineage>
        <taxon>Eukaryota</taxon>
        <taxon>Viridiplantae</taxon>
        <taxon>Streptophyta</taxon>
        <taxon>Embryophyta</taxon>
        <taxon>Tracheophyta</taxon>
        <taxon>Spermatophyta</taxon>
        <taxon>Magnoliopsida</taxon>
        <taxon>eudicotyledons</taxon>
        <taxon>Gunneridae</taxon>
        <taxon>Pentapetalae</taxon>
        <taxon>rosids</taxon>
        <taxon>malvids</taxon>
        <taxon>Brassicales</taxon>
        <taxon>Brassicaceae</taxon>
        <taxon>Brassiceae</taxon>
        <taxon>Brassica</taxon>
    </lineage>
</organism>
<dbReference type="Gene3D" id="1.20.1280.50">
    <property type="match status" value="1"/>
</dbReference>
<dbReference type="CDD" id="cd22157">
    <property type="entry name" value="F-box_AtFBW1-like"/>
    <property type="match status" value="1"/>
</dbReference>
<dbReference type="Pfam" id="PF00646">
    <property type="entry name" value="F-box"/>
    <property type="match status" value="1"/>
</dbReference>
<feature type="compositionally biased region" description="Polar residues" evidence="1">
    <location>
        <begin position="67"/>
        <end position="79"/>
    </location>
</feature>
<evidence type="ECO:0000313" key="3">
    <source>
        <dbReference type="EMBL" id="KAF3540201.1"/>
    </source>
</evidence>
<name>A0A8S9QHK4_BRACR</name>
<comment type="caution">
    <text evidence="3">The sequence shown here is derived from an EMBL/GenBank/DDBJ whole genome shotgun (WGS) entry which is preliminary data.</text>
</comment>
<dbReference type="InterPro" id="IPR036047">
    <property type="entry name" value="F-box-like_dom_sf"/>
</dbReference>
<proteinExistence type="predicted"/>
<dbReference type="SMART" id="SM00256">
    <property type="entry name" value="FBOX"/>
    <property type="match status" value="1"/>
</dbReference>
<sequence>MKSQEKKNSLSPKRQHHSQISTIEKNSDVIYIPFDLTEEILSKLPVKSLARFQCVSKLWSSLITTLQENTPNSDGSSDGHQGRRTFATEY</sequence>
<dbReference type="InterPro" id="IPR001810">
    <property type="entry name" value="F-box_dom"/>
</dbReference>
<dbReference type="PANTHER" id="PTHR31111">
    <property type="entry name" value="BNAA05G37150D PROTEIN-RELATED"/>
    <property type="match status" value="1"/>
</dbReference>
<evidence type="ECO:0000256" key="1">
    <source>
        <dbReference type="SAM" id="MobiDB-lite"/>
    </source>
</evidence>
<gene>
    <name evidence="3" type="ORF">F2Q69_00025313</name>
</gene>
<reference evidence="3" key="1">
    <citation type="submission" date="2019-12" db="EMBL/GenBank/DDBJ databases">
        <title>Genome sequencing and annotation of Brassica cretica.</title>
        <authorList>
            <person name="Studholme D.J."/>
            <person name="Sarris P."/>
        </authorList>
    </citation>
    <scope>NUCLEOTIDE SEQUENCE</scope>
    <source>
        <strain evidence="3">PFS-109/04</strain>
        <tissue evidence="3">Leaf</tissue>
    </source>
</reference>
<dbReference type="EMBL" id="QGKX02001290">
    <property type="protein sequence ID" value="KAF3540201.1"/>
    <property type="molecule type" value="Genomic_DNA"/>
</dbReference>
<feature type="domain" description="F-box" evidence="2">
    <location>
        <begin position="32"/>
        <end position="73"/>
    </location>
</feature>
<dbReference type="Proteomes" id="UP000712600">
    <property type="component" value="Unassembled WGS sequence"/>
</dbReference>
<protein>
    <recommendedName>
        <fullName evidence="2">F-box domain-containing protein</fullName>
    </recommendedName>
</protein>